<comment type="caution">
    <text evidence="1">The sequence shown here is derived from an EMBL/GenBank/DDBJ whole genome shotgun (WGS) entry which is preliminary data.</text>
</comment>
<keyword evidence="2" id="KW-1185">Reference proteome</keyword>
<accession>A0ACC7LH79</accession>
<proteinExistence type="predicted"/>
<dbReference type="Proteomes" id="UP001595191">
    <property type="component" value="Unassembled WGS sequence"/>
</dbReference>
<protein>
    <submittedName>
        <fullName evidence="1">Uncharacterized protein</fullName>
    </submittedName>
</protein>
<name>A0ACC7LH79_9FLAO</name>
<evidence type="ECO:0000313" key="2">
    <source>
        <dbReference type="Proteomes" id="UP001595191"/>
    </source>
</evidence>
<dbReference type="EMBL" id="JBHFPV010000001">
    <property type="protein sequence ID" value="MFH6603088.1"/>
    <property type="molecule type" value="Genomic_DNA"/>
</dbReference>
<evidence type="ECO:0000313" key="1">
    <source>
        <dbReference type="EMBL" id="MFH6603088.1"/>
    </source>
</evidence>
<gene>
    <name evidence="1" type="ORF">ACEZ3G_06340</name>
</gene>
<organism evidence="1 2">
    <name type="scientific">Meishania litoralis</name>
    <dbReference type="NCBI Taxonomy" id="3434685"/>
    <lineage>
        <taxon>Bacteria</taxon>
        <taxon>Pseudomonadati</taxon>
        <taxon>Bacteroidota</taxon>
        <taxon>Flavobacteriia</taxon>
        <taxon>Flavobacteriales</taxon>
        <taxon>Flavobacteriaceae</taxon>
        <taxon>Meishania</taxon>
    </lineage>
</organism>
<reference evidence="1" key="1">
    <citation type="submission" date="2024-09" db="EMBL/GenBank/DDBJ databases">
        <authorList>
            <person name="Liu J."/>
        </authorList>
    </citation>
    <scope>NUCLEOTIDE SEQUENCE</scope>
    <source>
        <strain evidence="1">NBU2967</strain>
    </source>
</reference>
<sequence>MRRILLIVSVFFLSYSCIPLRIAPKIEDHKITRGKKFKRSLSKRQMFIFEDPKDDGHFYDYINIKFKLDHDNVYDDIPFMVDGEQYFFAWYEVEIPDKTLDLASILINVGMNELMGGDGEDPFLDTPEVVRKGNWYLALEVYSDTEKDCLADNSLSRNVVLEYLRALKKEYLATHNYNEVVFKN</sequence>